<protein>
    <submittedName>
        <fullName evidence="3">Helix-turn-helix transcriptional regulator</fullName>
    </submittedName>
</protein>
<accession>A0A9D2IVL3</accession>
<dbReference type="Proteomes" id="UP000824044">
    <property type="component" value="Unassembled WGS sequence"/>
</dbReference>
<dbReference type="PROSITE" id="PS50943">
    <property type="entry name" value="HTH_CROC1"/>
    <property type="match status" value="2"/>
</dbReference>
<keyword evidence="1" id="KW-0238">DNA-binding</keyword>
<evidence type="ECO:0000313" key="4">
    <source>
        <dbReference type="Proteomes" id="UP000824044"/>
    </source>
</evidence>
<proteinExistence type="predicted"/>
<evidence type="ECO:0000313" key="3">
    <source>
        <dbReference type="EMBL" id="HIZ25108.1"/>
    </source>
</evidence>
<sequence length="147" mass="16732">MINLSNFSETLSELMFEHGNMTAKALAEQLNIAAPTLTRYLRAQRTPTVENFVRIADYFACSTDFLLGLEQYNPSLRFHVCPPFSERLAFLIRHFKTTCEKLCREAGIADSAFFAWKNGSKQPAMESVLKLAAHFDCRVDFILGRET</sequence>
<dbReference type="Pfam" id="PF01381">
    <property type="entry name" value="HTH_3"/>
    <property type="match status" value="1"/>
</dbReference>
<evidence type="ECO:0000259" key="2">
    <source>
        <dbReference type="PROSITE" id="PS50943"/>
    </source>
</evidence>
<reference evidence="3" key="2">
    <citation type="submission" date="2021-04" db="EMBL/GenBank/DDBJ databases">
        <authorList>
            <person name="Gilroy R."/>
        </authorList>
    </citation>
    <scope>NUCLEOTIDE SEQUENCE</scope>
    <source>
        <strain evidence="3">CHK33-5263</strain>
    </source>
</reference>
<feature type="domain" description="HTH cro/C1-type" evidence="2">
    <location>
        <begin position="20"/>
        <end position="66"/>
    </location>
</feature>
<dbReference type="PANTHER" id="PTHR46797">
    <property type="entry name" value="HTH-TYPE TRANSCRIPTIONAL REGULATOR"/>
    <property type="match status" value="1"/>
</dbReference>
<reference evidence="3" key="1">
    <citation type="journal article" date="2021" name="PeerJ">
        <title>Extensive microbial diversity within the chicken gut microbiome revealed by metagenomics and culture.</title>
        <authorList>
            <person name="Gilroy R."/>
            <person name="Ravi A."/>
            <person name="Getino M."/>
            <person name="Pursley I."/>
            <person name="Horton D.L."/>
            <person name="Alikhan N.F."/>
            <person name="Baker D."/>
            <person name="Gharbi K."/>
            <person name="Hall N."/>
            <person name="Watson M."/>
            <person name="Adriaenssens E.M."/>
            <person name="Foster-Nyarko E."/>
            <person name="Jarju S."/>
            <person name="Secka A."/>
            <person name="Antonio M."/>
            <person name="Oren A."/>
            <person name="Chaudhuri R.R."/>
            <person name="La Ragione R."/>
            <person name="Hildebrand F."/>
            <person name="Pallen M.J."/>
        </authorList>
    </citation>
    <scope>NUCLEOTIDE SEQUENCE</scope>
    <source>
        <strain evidence="3">CHK33-5263</strain>
    </source>
</reference>
<dbReference type="InterPro" id="IPR050807">
    <property type="entry name" value="TransReg_Diox_bact_type"/>
</dbReference>
<evidence type="ECO:0000256" key="1">
    <source>
        <dbReference type="ARBA" id="ARBA00023125"/>
    </source>
</evidence>
<organism evidence="3 4">
    <name type="scientific">Candidatus Gallimonas intestinigallinarum</name>
    <dbReference type="NCBI Taxonomy" id="2838604"/>
    <lineage>
        <taxon>Bacteria</taxon>
        <taxon>Bacillati</taxon>
        <taxon>Bacillota</taxon>
        <taxon>Clostridia</taxon>
        <taxon>Candidatus Gallimonas</taxon>
    </lineage>
</organism>
<dbReference type="SMART" id="SM00530">
    <property type="entry name" value="HTH_XRE"/>
    <property type="match status" value="2"/>
</dbReference>
<dbReference type="Gene3D" id="1.10.260.40">
    <property type="entry name" value="lambda repressor-like DNA-binding domains"/>
    <property type="match status" value="2"/>
</dbReference>
<dbReference type="EMBL" id="DXBS01000121">
    <property type="protein sequence ID" value="HIZ25108.1"/>
    <property type="molecule type" value="Genomic_DNA"/>
</dbReference>
<dbReference type="InterPro" id="IPR001387">
    <property type="entry name" value="Cro/C1-type_HTH"/>
</dbReference>
<name>A0A9D2IVL3_9FIRM</name>
<dbReference type="InterPro" id="IPR010982">
    <property type="entry name" value="Lambda_DNA-bd_dom_sf"/>
</dbReference>
<feature type="domain" description="HTH cro/C1-type" evidence="2">
    <location>
        <begin position="100"/>
        <end position="142"/>
    </location>
</feature>
<dbReference type="PANTHER" id="PTHR46797:SF24">
    <property type="entry name" value="DNA-BINDING PHAGE PROTEIN"/>
    <property type="match status" value="1"/>
</dbReference>
<dbReference type="AlphaFoldDB" id="A0A9D2IVL3"/>
<comment type="caution">
    <text evidence="3">The sequence shown here is derived from an EMBL/GenBank/DDBJ whole genome shotgun (WGS) entry which is preliminary data.</text>
</comment>
<dbReference type="SUPFAM" id="SSF47413">
    <property type="entry name" value="lambda repressor-like DNA-binding domains"/>
    <property type="match status" value="2"/>
</dbReference>
<gene>
    <name evidence="3" type="ORF">H9812_06540</name>
</gene>
<dbReference type="GO" id="GO:0003677">
    <property type="term" value="F:DNA binding"/>
    <property type="evidence" value="ECO:0007669"/>
    <property type="project" value="UniProtKB-KW"/>
</dbReference>
<dbReference type="GO" id="GO:0003700">
    <property type="term" value="F:DNA-binding transcription factor activity"/>
    <property type="evidence" value="ECO:0007669"/>
    <property type="project" value="TreeGrafter"/>
</dbReference>
<dbReference type="GO" id="GO:0005829">
    <property type="term" value="C:cytosol"/>
    <property type="evidence" value="ECO:0007669"/>
    <property type="project" value="TreeGrafter"/>
</dbReference>
<dbReference type="CDD" id="cd00093">
    <property type="entry name" value="HTH_XRE"/>
    <property type="match status" value="2"/>
</dbReference>